<dbReference type="GO" id="GO:0016020">
    <property type="term" value="C:membrane"/>
    <property type="evidence" value="ECO:0007669"/>
    <property type="project" value="InterPro"/>
</dbReference>
<keyword evidence="4" id="KW-0732">Signal</keyword>
<feature type="domain" description="Beta/gamma crystallin 'Greek key'" evidence="5">
    <location>
        <begin position="39"/>
        <end position="133"/>
    </location>
</feature>
<evidence type="ECO:0000259" key="5">
    <source>
        <dbReference type="SMART" id="SM00247"/>
    </source>
</evidence>
<evidence type="ECO:0000256" key="3">
    <source>
        <dbReference type="SAM" id="MobiDB-lite"/>
    </source>
</evidence>
<dbReference type="Pfam" id="PF03995">
    <property type="entry name" value="Inhibitor_I36"/>
    <property type="match status" value="1"/>
</dbReference>
<dbReference type="EMBL" id="SORI01000018">
    <property type="protein sequence ID" value="TDY56687.1"/>
    <property type="molecule type" value="Genomic_DNA"/>
</dbReference>
<dbReference type="Gene3D" id="2.60.20.10">
    <property type="entry name" value="Crystallins"/>
    <property type="match status" value="4"/>
</dbReference>
<dbReference type="InterPro" id="IPR015059">
    <property type="entry name" value="Ca_cell_adhesion_N_dom"/>
</dbReference>
<feature type="compositionally biased region" description="Gly residues" evidence="3">
    <location>
        <begin position="248"/>
        <end position="279"/>
    </location>
</feature>
<dbReference type="SMART" id="SM00247">
    <property type="entry name" value="XTALbg"/>
    <property type="match status" value="1"/>
</dbReference>
<dbReference type="SUPFAM" id="SSF49695">
    <property type="entry name" value="gamma-Crystallin-like"/>
    <property type="match status" value="4"/>
</dbReference>
<dbReference type="Proteomes" id="UP000295066">
    <property type="component" value="Unassembled WGS sequence"/>
</dbReference>
<reference evidence="6 7" key="1">
    <citation type="submission" date="2019-03" db="EMBL/GenBank/DDBJ databases">
        <title>Genomic Encyclopedia of Type Strains, Phase IV (KMG-IV): sequencing the most valuable type-strain genomes for metagenomic binning, comparative biology and taxonomic classification.</title>
        <authorList>
            <person name="Goeker M."/>
        </authorList>
    </citation>
    <scope>NUCLEOTIDE SEQUENCE [LARGE SCALE GENOMIC DNA]</scope>
    <source>
        <strain evidence="6 7">DSM 25964</strain>
    </source>
</reference>
<dbReference type="InterPro" id="IPR001064">
    <property type="entry name" value="Beta/gamma_crystallin"/>
</dbReference>
<accession>A0A4R8M342</accession>
<dbReference type="AlphaFoldDB" id="A0A4R8M342"/>
<feature type="chain" id="PRO_5020983722" evidence="4">
    <location>
        <begin position="30"/>
        <end position="506"/>
    </location>
</feature>
<comment type="caution">
    <text evidence="6">The sequence shown here is derived from an EMBL/GenBank/DDBJ whole genome shotgun (WGS) entry which is preliminary data.</text>
</comment>
<evidence type="ECO:0000313" key="6">
    <source>
        <dbReference type="EMBL" id="TDY56687.1"/>
    </source>
</evidence>
<evidence type="ECO:0000256" key="4">
    <source>
        <dbReference type="SAM" id="SignalP"/>
    </source>
</evidence>
<name>A0A4R8M342_9BACT</name>
<sequence length="506" mass="54964">MNAPVRFRVVFGALCIFLFLLFSALPVQAADPPDPADFQVILFENPNFEGGSMGYTYDNELPDLNRWNLPTGEKWNDRVSSLAVGKNARAILYQHAGFGGPSIIFEGDGVTPLLVPDLHSIGWGDTVSSVRIRMRIVPGPGEVAIFEHVNFDGGVLSPDADWECADLRTMSISPGRTWNDRISSLKIGKDTAVLLCTDIDFGGPCIFFSGDGQRSTDIISLHGTGWEDRISSMKVRARGWTPWSESGGSSGGSQEQGGTGGTGGGSQGEPSGGSGGTGPGNEQARSEEIDPLENEIFFFKNTGCQGEHRMYADGEDLPDLRQLPFWDSTGNWNDGISSLKIGANAQAYVCTHIDFGEPCVQHRGDGSGVTRIDNLHASGWGDRISSIKVRGKNWNPEDDIPEPQADEVIFFEHVDYGGKHLIVKANRHELDLTKVFLENSNTSWNDKISSIKVGSSVKAEIYEHINPGSNTRPIHTYPAGSRVPTLHSFGWGDRISAIRVLDDLGN</sequence>
<feature type="region of interest" description="Disordered" evidence="3">
    <location>
        <begin position="238"/>
        <end position="286"/>
    </location>
</feature>
<gene>
    <name evidence="6" type="ORF">C8D99_11843</name>
</gene>
<keyword evidence="7" id="KW-1185">Reference proteome</keyword>
<feature type="signal peptide" evidence="4">
    <location>
        <begin position="1"/>
        <end position="29"/>
    </location>
</feature>
<evidence type="ECO:0000256" key="2">
    <source>
        <dbReference type="ARBA" id="ARBA00022737"/>
    </source>
</evidence>
<organism evidence="6 7">
    <name type="scientific">Aminivibrio pyruvatiphilus</name>
    <dbReference type="NCBI Taxonomy" id="1005740"/>
    <lineage>
        <taxon>Bacteria</taxon>
        <taxon>Thermotogati</taxon>
        <taxon>Synergistota</taxon>
        <taxon>Synergistia</taxon>
        <taxon>Synergistales</taxon>
        <taxon>Aminobacteriaceae</taxon>
        <taxon>Aminivibrio</taxon>
    </lineage>
</organism>
<evidence type="ECO:0000313" key="7">
    <source>
        <dbReference type="Proteomes" id="UP000295066"/>
    </source>
</evidence>
<dbReference type="InterPro" id="IPR011024">
    <property type="entry name" value="G_crystallin-like"/>
</dbReference>
<dbReference type="GO" id="GO:0098609">
    <property type="term" value="P:cell-cell adhesion"/>
    <property type="evidence" value="ECO:0007669"/>
    <property type="project" value="InterPro"/>
</dbReference>
<dbReference type="Pfam" id="PF08964">
    <property type="entry name" value="Crystall_3"/>
    <property type="match status" value="1"/>
</dbReference>
<proteinExistence type="inferred from homology"/>
<evidence type="ECO:0000256" key="1">
    <source>
        <dbReference type="ARBA" id="ARBA00009646"/>
    </source>
</evidence>
<keyword evidence="2" id="KW-0677">Repeat</keyword>
<protein>
    <submittedName>
        <fullName evidence="6">Beta/gamma crystallin</fullName>
    </submittedName>
</protein>
<comment type="similarity">
    <text evidence="1">Belongs to the beta/gamma-crystallin family.</text>
</comment>